<reference evidence="9 10" key="1">
    <citation type="submission" date="2018-01" db="EMBL/GenBank/DDBJ databases">
        <title>Saezia sanguinis gen. nov., sp. nov., in the order Burkholderiales isolated from human blood.</title>
        <authorList>
            <person name="Medina-Pascual M.J."/>
            <person name="Valdezate S."/>
            <person name="Monzon S."/>
            <person name="Cuesta I."/>
            <person name="Carrasco G."/>
            <person name="Villalon P."/>
            <person name="Saez-Nieto J.A."/>
        </authorList>
    </citation>
    <scope>NUCLEOTIDE SEQUENCE [LARGE SCALE GENOMIC DNA]</scope>
    <source>
        <strain evidence="9 10">CNM695-12</strain>
    </source>
</reference>
<feature type="binding site" evidence="7">
    <location>
        <begin position="70"/>
        <end position="71"/>
    </location>
    <ligand>
        <name>substrate</name>
    </ligand>
</feature>
<protein>
    <recommendedName>
        <fullName evidence="2 7">Glutamate racemase</fullName>
        <ecNumber evidence="2 7">5.1.1.3</ecNumber>
    </recommendedName>
</protein>
<accession>A0A433SBS5</accession>
<feature type="active site" description="Proton donor/acceptor" evidence="7">
    <location>
        <position position="102"/>
    </location>
</feature>
<keyword evidence="10" id="KW-1185">Reference proteome</keyword>
<dbReference type="InterPro" id="IPR033134">
    <property type="entry name" value="Asp/Glu_racemase_AS_2"/>
</dbReference>
<dbReference type="SUPFAM" id="SSF53681">
    <property type="entry name" value="Aspartate/glutamate racemase"/>
    <property type="match status" value="2"/>
</dbReference>
<feature type="active site" description="Proton donor/acceptor" evidence="7">
    <location>
        <position position="216"/>
    </location>
</feature>
<dbReference type="EMBL" id="PQSP01000006">
    <property type="protein sequence ID" value="RUS66104.1"/>
    <property type="molecule type" value="Genomic_DNA"/>
</dbReference>
<dbReference type="RefSeq" id="WP_239442405.1">
    <property type="nucleotide sequence ID" value="NZ_PQSP01000006.1"/>
</dbReference>
<dbReference type="NCBIfam" id="TIGR00067">
    <property type="entry name" value="glut_race"/>
    <property type="match status" value="1"/>
</dbReference>
<keyword evidence="3 7" id="KW-0133">Cell shape</keyword>
<dbReference type="Gene3D" id="3.40.50.1860">
    <property type="match status" value="2"/>
</dbReference>
<dbReference type="EC" id="5.1.1.3" evidence="2 7"/>
<comment type="catalytic activity">
    <reaction evidence="1 7">
        <text>L-glutamate = D-glutamate</text>
        <dbReference type="Rhea" id="RHEA:12813"/>
        <dbReference type="ChEBI" id="CHEBI:29985"/>
        <dbReference type="ChEBI" id="CHEBI:29986"/>
        <dbReference type="EC" id="5.1.1.3"/>
    </reaction>
</comment>
<feature type="binding site" evidence="7">
    <location>
        <begin position="103"/>
        <end position="104"/>
    </location>
    <ligand>
        <name>substrate</name>
    </ligand>
</feature>
<keyword evidence="5 7" id="KW-0413">Isomerase</keyword>
<comment type="function">
    <text evidence="7">Provides the (R)-glutamate required for cell wall biosynthesis.</text>
</comment>
<dbReference type="AlphaFoldDB" id="A0A433SBS5"/>
<evidence type="ECO:0000313" key="9">
    <source>
        <dbReference type="EMBL" id="RUS66104.1"/>
    </source>
</evidence>
<evidence type="ECO:0000256" key="8">
    <source>
        <dbReference type="SAM" id="MobiDB-lite"/>
    </source>
</evidence>
<evidence type="ECO:0000256" key="1">
    <source>
        <dbReference type="ARBA" id="ARBA00001602"/>
    </source>
</evidence>
<evidence type="ECO:0000313" key="10">
    <source>
        <dbReference type="Proteomes" id="UP000286947"/>
    </source>
</evidence>
<dbReference type="GO" id="GO:0008360">
    <property type="term" value="P:regulation of cell shape"/>
    <property type="evidence" value="ECO:0007669"/>
    <property type="project" value="UniProtKB-KW"/>
</dbReference>
<dbReference type="UniPathway" id="UPA00219"/>
<sequence>MQSTDPLFIQQQPATNSTSSTAVPCPNPDTLPPIGVFDSGIGGLSILRALLQTIPQRRFVYLADTAYAPYGERGDAYVIERSRTIARWMHDTQHTCGLVIACNTATAAAGSTLRNEYGESWPIVGVEPGIKPAAQLSQTGRIGIMATAGTLNSAKYQTLIRRIHDSTHIPLQLFPCPCDGLAEAIEHHRTEQIETLVERYAAQLKALSPDVVVLGCTHYPLIRDRIAQALPGIHILDTGAAVARHAQTVFSAGNGATTPPAISKTTSETPSLHVWTNETPALLSQALSRWLPGTPAQVHTWSS</sequence>
<evidence type="ECO:0000256" key="4">
    <source>
        <dbReference type="ARBA" id="ARBA00022984"/>
    </source>
</evidence>
<dbReference type="InterPro" id="IPR001920">
    <property type="entry name" value="Asp/Glu_race"/>
</dbReference>
<dbReference type="InterPro" id="IPR015942">
    <property type="entry name" value="Asp/Glu/hydantoin_racemase"/>
</dbReference>
<dbReference type="PANTHER" id="PTHR21198:SF2">
    <property type="entry name" value="GLUTAMATE RACEMASE"/>
    <property type="match status" value="1"/>
</dbReference>
<organism evidence="9 10">
    <name type="scientific">Saezia sanguinis</name>
    <dbReference type="NCBI Taxonomy" id="1965230"/>
    <lineage>
        <taxon>Bacteria</taxon>
        <taxon>Pseudomonadati</taxon>
        <taxon>Pseudomonadota</taxon>
        <taxon>Betaproteobacteria</taxon>
        <taxon>Burkholderiales</taxon>
        <taxon>Saeziaceae</taxon>
        <taxon>Saezia</taxon>
    </lineage>
</organism>
<name>A0A433SBS5_9BURK</name>
<evidence type="ECO:0000256" key="3">
    <source>
        <dbReference type="ARBA" id="ARBA00022960"/>
    </source>
</evidence>
<evidence type="ECO:0000256" key="7">
    <source>
        <dbReference type="HAMAP-Rule" id="MF_00258"/>
    </source>
</evidence>
<dbReference type="HAMAP" id="MF_00258">
    <property type="entry name" value="Glu_racemase"/>
    <property type="match status" value="1"/>
</dbReference>
<feature type="binding site" evidence="7">
    <location>
        <begin position="38"/>
        <end position="39"/>
    </location>
    <ligand>
        <name>substrate</name>
    </ligand>
</feature>
<keyword evidence="6 7" id="KW-0961">Cell wall biogenesis/degradation</keyword>
<comment type="pathway">
    <text evidence="7">Cell wall biogenesis; peptidoglycan biosynthesis.</text>
</comment>
<comment type="similarity">
    <text evidence="7">Belongs to the aspartate/glutamate racemases family.</text>
</comment>
<dbReference type="GO" id="GO:0009252">
    <property type="term" value="P:peptidoglycan biosynthetic process"/>
    <property type="evidence" value="ECO:0007669"/>
    <property type="project" value="UniProtKB-UniRule"/>
</dbReference>
<dbReference type="GO" id="GO:0008881">
    <property type="term" value="F:glutamate racemase activity"/>
    <property type="evidence" value="ECO:0007669"/>
    <property type="project" value="UniProtKB-UniRule"/>
</dbReference>
<feature type="binding site" evidence="7">
    <location>
        <begin position="217"/>
        <end position="218"/>
    </location>
    <ligand>
        <name>substrate</name>
    </ligand>
</feature>
<evidence type="ECO:0000256" key="5">
    <source>
        <dbReference type="ARBA" id="ARBA00023235"/>
    </source>
</evidence>
<dbReference type="GO" id="GO:0071555">
    <property type="term" value="P:cell wall organization"/>
    <property type="evidence" value="ECO:0007669"/>
    <property type="project" value="UniProtKB-KW"/>
</dbReference>
<dbReference type="InterPro" id="IPR018187">
    <property type="entry name" value="Asp/Glu_racemase_AS_1"/>
</dbReference>
<keyword evidence="4 7" id="KW-0573">Peptidoglycan synthesis</keyword>
<comment type="caution">
    <text evidence="9">The sequence shown here is derived from an EMBL/GenBank/DDBJ whole genome shotgun (WGS) entry which is preliminary data.</text>
</comment>
<gene>
    <name evidence="7 9" type="primary">murI</name>
    <name evidence="9" type="ORF">CUZ56_02182</name>
</gene>
<dbReference type="Pfam" id="PF01177">
    <property type="entry name" value="Asp_Glu_race"/>
    <property type="match status" value="1"/>
</dbReference>
<dbReference type="PANTHER" id="PTHR21198">
    <property type="entry name" value="GLUTAMATE RACEMASE"/>
    <property type="match status" value="1"/>
</dbReference>
<feature type="compositionally biased region" description="Polar residues" evidence="8">
    <location>
        <begin position="1"/>
        <end position="22"/>
    </location>
</feature>
<dbReference type="InterPro" id="IPR004391">
    <property type="entry name" value="Glu_race"/>
</dbReference>
<feature type="region of interest" description="Disordered" evidence="8">
    <location>
        <begin position="1"/>
        <end position="25"/>
    </location>
</feature>
<evidence type="ECO:0000256" key="6">
    <source>
        <dbReference type="ARBA" id="ARBA00023316"/>
    </source>
</evidence>
<dbReference type="PROSITE" id="PS00923">
    <property type="entry name" value="ASP_GLU_RACEMASE_1"/>
    <property type="match status" value="1"/>
</dbReference>
<proteinExistence type="inferred from homology"/>
<dbReference type="PROSITE" id="PS00924">
    <property type="entry name" value="ASP_GLU_RACEMASE_2"/>
    <property type="match status" value="1"/>
</dbReference>
<dbReference type="Proteomes" id="UP000286947">
    <property type="component" value="Unassembled WGS sequence"/>
</dbReference>
<evidence type="ECO:0000256" key="2">
    <source>
        <dbReference type="ARBA" id="ARBA00013090"/>
    </source>
</evidence>